<dbReference type="Gene3D" id="2.102.10.10">
    <property type="entry name" value="Rieske [2Fe-2S] iron-sulphur domain"/>
    <property type="match status" value="1"/>
</dbReference>
<dbReference type="SUPFAM" id="SSF50022">
    <property type="entry name" value="ISP domain"/>
    <property type="match status" value="1"/>
</dbReference>
<evidence type="ECO:0000259" key="5">
    <source>
        <dbReference type="PROSITE" id="PS51296"/>
    </source>
</evidence>
<evidence type="ECO:0000256" key="1">
    <source>
        <dbReference type="ARBA" id="ARBA00022714"/>
    </source>
</evidence>
<dbReference type="Proteomes" id="UP001139311">
    <property type="component" value="Unassembled WGS sequence"/>
</dbReference>
<dbReference type="Pfam" id="PF00355">
    <property type="entry name" value="Rieske"/>
    <property type="match status" value="1"/>
</dbReference>
<dbReference type="PROSITE" id="PS51296">
    <property type="entry name" value="RIESKE"/>
    <property type="match status" value="1"/>
</dbReference>
<evidence type="ECO:0000313" key="6">
    <source>
        <dbReference type="EMBL" id="MCB4820609.1"/>
    </source>
</evidence>
<dbReference type="PANTHER" id="PTHR40261:SF1">
    <property type="entry name" value="RIESKE DOMAIN-CONTAINING PROTEIN"/>
    <property type="match status" value="1"/>
</dbReference>
<protein>
    <submittedName>
        <fullName evidence="6">Rieske (2Fe-2S) protein</fullName>
    </submittedName>
</protein>
<keyword evidence="7" id="KW-1185">Reference proteome</keyword>
<proteinExistence type="predicted"/>
<dbReference type="CDD" id="cd03467">
    <property type="entry name" value="Rieske"/>
    <property type="match status" value="1"/>
</dbReference>
<name>A0A9X1I9C7_9PROT</name>
<reference evidence="6" key="1">
    <citation type="submission" date="2021-10" db="EMBL/GenBank/DDBJ databases">
        <title>Roseicella aerolatum sp. nov., isolated from aerosols of e-waste dismantling site.</title>
        <authorList>
            <person name="Qin T."/>
        </authorList>
    </citation>
    <scope>NUCLEOTIDE SEQUENCE</scope>
    <source>
        <strain evidence="6">GB24</strain>
    </source>
</reference>
<dbReference type="RefSeq" id="WP_226604087.1">
    <property type="nucleotide sequence ID" value="NZ_JAJAQI010000003.1"/>
</dbReference>
<dbReference type="GO" id="GO:0046872">
    <property type="term" value="F:metal ion binding"/>
    <property type="evidence" value="ECO:0007669"/>
    <property type="project" value="UniProtKB-KW"/>
</dbReference>
<dbReference type="GO" id="GO:0051537">
    <property type="term" value="F:2 iron, 2 sulfur cluster binding"/>
    <property type="evidence" value="ECO:0007669"/>
    <property type="project" value="UniProtKB-KW"/>
</dbReference>
<keyword evidence="3" id="KW-0408">Iron</keyword>
<evidence type="ECO:0000256" key="3">
    <source>
        <dbReference type="ARBA" id="ARBA00023004"/>
    </source>
</evidence>
<accession>A0A9X1I9C7</accession>
<comment type="caution">
    <text evidence="6">The sequence shown here is derived from an EMBL/GenBank/DDBJ whole genome shotgun (WGS) entry which is preliminary data.</text>
</comment>
<keyword evidence="4" id="KW-0411">Iron-sulfur</keyword>
<keyword evidence="2" id="KW-0479">Metal-binding</keyword>
<keyword evidence="1" id="KW-0001">2Fe-2S</keyword>
<evidence type="ECO:0000256" key="2">
    <source>
        <dbReference type="ARBA" id="ARBA00022723"/>
    </source>
</evidence>
<dbReference type="EMBL" id="JAJAQI010000003">
    <property type="protein sequence ID" value="MCB4820609.1"/>
    <property type="molecule type" value="Genomic_DNA"/>
</dbReference>
<dbReference type="InterPro" id="IPR036922">
    <property type="entry name" value="Rieske_2Fe-2S_sf"/>
</dbReference>
<organism evidence="6 7">
    <name type="scientific">Roseicella aerolata</name>
    <dbReference type="NCBI Taxonomy" id="2883479"/>
    <lineage>
        <taxon>Bacteria</taxon>
        <taxon>Pseudomonadati</taxon>
        <taxon>Pseudomonadota</taxon>
        <taxon>Alphaproteobacteria</taxon>
        <taxon>Acetobacterales</taxon>
        <taxon>Roseomonadaceae</taxon>
        <taxon>Roseicella</taxon>
    </lineage>
</organism>
<evidence type="ECO:0000313" key="7">
    <source>
        <dbReference type="Proteomes" id="UP001139311"/>
    </source>
</evidence>
<sequence length="120" mass="12610">MGQVTGAGERILCRLEDIPEGGAKGFSAPPGGFVGLFAVRKDGRVHVYVNACPHIGLPLEPLPDRFLDPRRQVILCAVHGARFRIEDGQCVSGPCIGEALEAVPVRIVDGQVMVPAGAGL</sequence>
<dbReference type="AlphaFoldDB" id="A0A9X1I9C7"/>
<dbReference type="PANTHER" id="PTHR40261">
    <property type="match status" value="1"/>
</dbReference>
<evidence type="ECO:0000256" key="4">
    <source>
        <dbReference type="ARBA" id="ARBA00023014"/>
    </source>
</evidence>
<gene>
    <name evidence="6" type="ORF">LHA35_02540</name>
</gene>
<dbReference type="InterPro" id="IPR017941">
    <property type="entry name" value="Rieske_2Fe-2S"/>
</dbReference>
<feature type="domain" description="Rieske" evidence="5">
    <location>
        <begin position="10"/>
        <end position="114"/>
    </location>
</feature>